<dbReference type="SUPFAM" id="SSF50978">
    <property type="entry name" value="WD40 repeat-like"/>
    <property type="match status" value="1"/>
</dbReference>
<keyword evidence="2 7" id="KW-0698">rRNA processing</keyword>
<evidence type="ECO:0000256" key="3">
    <source>
        <dbReference type="ARBA" id="ARBA00022574"/>
    </source>
</evidence>
<dbReference type="GO" id="GO:0043021">
    <property type="term" value="F:ribonucleoprotein complex binding"/>
    <property type="evidence" value="ECO:0007669"/>
    <property type="project" value="UniProtKB-UniRule"/>
</dbReference>
<protein>
    <recommendedName>
        <fullName evidence="7">Ribosome biogenesis protein BOP1 homolog</fullName>
    </recommendedName>
</protein>
<evidence type="ECO:0000313" key="15">
    <source>
        <dbReference type="Proteomes" id="UP000663829"/>
    </source>
</evidence>
<dbReference type="GO" id="GO:0005654">
    <property type="term" value="C:nucleoplasm"/>
    <property type="evidence" value="ECO:0007669"/>
    <property type="project" value="UniProtKB-SubCell"/>
</dbReference>
<evidence type="ECO:0000259" key="10">
    <source>
        <dbReference type="SMART" id="SM01035"/>
    </source>
</evidence>
<dbReference type="PROSITE" id="PS00678">
    <property type="entry name" value="WD_REPEATS_1"/>
    <property type="match status" value="1"/>
</dbReference>
<feature type="repeat" description="WD" evidence="8">
    <location>
        <begin position="332"/>
        <end position="373"/>
    </location>
</feature>
<dbReference type="SMART" id="SM00320">
    <property type="entry name" value="WD40"/>
    <property type="match status" value="6"/>
</dbReference>
<dbReference type="FunFam" id="2.130.10.10:FF:000061">
    <property type="entry name" value="Ribosome biogenesis protein BOP1 homolog"/>
    <property type="match status" value="1"/>
</dbReference>
<dbReference type="AlphaFoldDB" id="A0A813PKT7"/>
<dbReference type="GO" id="GO:0030687">
    <property type="term" value="C:preribosome, large subunit precursor"/>
    <property type="evidence" value="ECO:0007669"/>
    <property type="project" value="UniProtKB-UniRule"/>
</dbReference>
<evidence type="ECO:0000256" key="5">
    <source>
        <dbReference type="ARBA" id="ARBA00023242"/>
    </source>
</evidence>
<reference evidence="11" key="1">
    <citation type="submission" date="2021-02" db="EMBL/GenBank/DDBJ databases">
        <authorList>
            <person name="Nowell W R."/>
        </authorList>
    </citation>
    <scope>NUCLEOTIDE SEQUENCE</scope>
</reference>
<name>A0A813PKT7_9BILA</name>
<evidence type="ECO:0000313" key="12">
    <source>
        <dbReference type="EMBL" id="CAF0981872.1"/>
    </source>
</evidence>
<sequence length="670" mass="78190">MSSTARATDEGRKKSLKRKKVDIDEQSETSISHHEREIDSDDEVPSNTIGSGVPLKWYDKHEHIGYDLNAKKVYKPIQSGKKSDEIDQFLEKMENSDYWRTVYDDLTGQNVTLTNDDINYIQRIKNAQTIGDDVYEPWPDTFSSEVMIHPILNTPESKASFIPSKWERLKVGKYVHAIKMGWVKPPPPKEDPLLSNTYDLWSDDKTDLNLPRSYIPAPKLELPGHRESYNPSNEYLYDDNELEKLRQKLEDDYDEDERMTKTLFIPQKFDCLRRVPSYDNFIYERFQRCLDLYLCPRQKRLKANITDINDLIPKLPKPQDLQPFPIVQSLIYEGHKSQIRCLTCHTNGQWLASGSDDCTVRVWEIETTRCMRILTFSSPVLSLEWNPVLSILAVACEDKVIMVNPKLGEQAKTLFTDEFLKQIQVNQSDDQNKDIHWSNEENDEYIRLEIKHFARVKQVQWQGRGDYFSCVLNTTAQQSKSKSVVIHHLSKCRSQFPFKHLKGHVQFVKFHPNKPILFICTQHAIKIYHLIRQELLKRLFVNTKWISSIDIHPHGDNLIIGGYDSRINWFDLDLSVKPYETYRYHKRAIRSIKYHQKLPLFASASDDGSCVISHCMVYQDLLKNPLIVPVKILRGHKITNDIGILDCLFHPQQPWIFTSGSDSTIRLYTN</sequence>
<evidence type="ECO:0000256" key="1">
    <source>
        <dbReference type="ARBA" id="ARBA00022517"/>
    </source>
</evidence>
<dbReference type="Pfam" id="PF00400">
    <property type="entry name" value="WD40"/>
    <property type="match status" value="4"/>
</dbReference>
<dbReference type="HAMAP" id="MF_03027">
    <property type="entry name" value="BOP1"/>
    <property type="match status" value="1"/>
</dbReference>
<dbReference type="InterPro" id="IPR028598">
    <property type="entry name" value="BOP1/Erb1"/>
</dbReference>
<comment type="function">
    <text evidence="6">Component of the PeBoW complex, which is required for maturation of 28S and 5.8S ribosomal RNAs and formation of the 60S ribosome.</text>
</comment>
<evidence type="ECO:0000256" key="4">
    <source>
        <dbReference type="ARBA" id="ARBA00022737"/>
    </source>
</evidence>
<dbReference type="Proteomes" id="UP000663829">
    <property type="component" value="Unassembled WGS sequence"/>
</dbReference>
<dbReference type="InterPro" id="IPR036322">
    <property type="entry name" value="WD40_repeat_dom_sf"/>
</dbReference>
<dbReference type="Gene3D" id="2.130.10.10">
    <property type="entry name" value="YVTN repeat-like/Quinoprotein amine dehydrogenase"/>
    <property type="match status" value="1"/>
</dbReference>
<dbReference type="EMBL" id="CAJOBA010005717">
    <property type="protein sequence ID" value="CAF3752518.1"/>
    <property type="molecule type" value="Genomic_DNA"/>
</dbReference>
<dbReference type="EMBL" id="CAJNOK010005710">
    <property type="protein sequence ID" value="CAF0981872.1"/>
    <property type="molecule type" value="Genomic_DNA"/>
</dbReference>
<evidence type="ECO:0000256" key="8">
    <source>
        <dbReference type="PROSITE-ProRule" id="PRU00221"/>
    </source>
</evidence>
<comment type="function">
    <text evidence="7">Required for maturation of ribosomal RNAs and formation of the large ribosomal subunit.</text>
</comment>
<keyword evidence="15" id="KW-1185">Reference proteome</keyword>
<evidence type="ECO:0000313" key="13">
    <source>
        <dbReference type="EMBL" id="CAF3532504.1"/>
    </source>
</evidence>
<proteinExistence type="inferred from homology"/>
<evidence type="ECO:0000256" key="7">
    <source>
        <dbReference type="HAMAP-Rule" id="MF_03027"/>
    </source>
</evidence>
<evidence type="ECO:0000256" key="2">
    <source>
        <dbReference type="ARBA" id="ARBA00022552"/>
    </source>
</evidence>
<organism evidence="11 15">
    <name type="scientific">Didymodactylos carnosus</name>
    <dbReference type="NCBI Taxonomy" id="1234261"/>
    <lineage>
        <taxon>Eukaryota</taxon>
        <taxon>Metazoa</taxon>
        <taxon>Spiralia</taxon>
        <taxon>Gnathifera</taxon>
        <taxon>Rotifera</taxon>
        <taxon>Eurotatoria</taxon>
        <taxon>Bdelloidea</taxon>
        <taxon>Philodinida</taxon>
        <taxon>Philodinidae</taxon>
        <taxon>Didymodactylos</taxon>
    </lineage>
</organism>
<gene>
    <name evidence="11" type="ORF">GPM918_LOCUS926</name>
    <name evidence="12" type="ORF">OVA965_LOCUS13630</name>
    <name evidence="13" type="ORF">SRO942_LOCUS926</name>
    <name evidence="14" type="ORF">TMI583_LOCUS13636</name>
</gene>
<feature type="region of interest" description="Disordered" evidence="9">
    <location>
        <begin position="1"/>
        <end position="47"/>
    </location>
</feature>
<keyword evidence="1 7" id="KW-0690">Ribosome biogenesis</keyword>
<dbReference type="PROSITE" id="PS50294">
    <property type="entry name" value="WD_REPEATS_REGION"/>
    <property type="match status" value="1"/>
</dbReference>
<evidence type="ECO:0000313" key="11">
    <source>
        <dbReference type="EMBL" id="CAF0752630.1"/>
    </source>
</evidence>
<dbReference type="GO" id="GO:0070545">
    <property type="term" value="C:PeBoW complex"/>
    <property type="evidence" value="ECO:0007669"/>
    <property type="project" value="TreeGrafter"/>
</dbReference>
<dbReference type="GO" id="GO:0000463">
    <property type="term" value="P:maturation of LSU-rRNA from tricistronic rRNA transcript (SSU-rRNA, 5.8S rRNA, LSU-rRNA)"/>
    <property type="evidence" value="ECO:0007669"/>
    <property type="project" value="UniProtKB-UniRule"/>
</dbReference>
<keyword evidence="5 7" id="KW-0539">Nucleus</keyword>
<evidence type="ECO:0000256" key="6">
    <source>
        <dbReference type="ARBA" id="ARBA00055102"/>
    </source>
</evidence>
<dbReference type="InterPro" id="IPR001680">
    <property type="entry name" value="WD40_rpt"/>
</dbReference>
<keyword evidence="3 8" id="KW-0853">WD repeat</keyword>
<dbReference type="EMBL" id="CAJNOQ010000079">
    <property type="protein sequence ID" value="CAF0752630.1"/>
    <property type="molecule type" value="Genomic_DNA"/>
</dbReference>
<keyword evidence="4" id="KW-0677">Repeat</keyword>
<dbReference type="InterPro" id="IPR012953">
    <property type="entry name" value="BOP1_N_dom"/>
</dbReference>
<evidence type="ECO:0000313" key="14">
    <source>
        <dbReference type="EMBL" id="CAF3752518.1"/>
    </source>
</evidence>
<dbReference type="Pfam" id="PF08145">
    <property type="entry name" value="BOP1NT"/>
    <property type="match status" value="1"/>
</dbReference>
<dbReference type="Proteomes" id="UP000681722">
    <property type="component" value="Unassembled WGS sequence"/>
</dbReference>
<accession>A0A813PKT7</accession>
<evidence type="ECO:0000256" key="9">
    <source>
        <dbReference type="SAM" id="MobiDB-lite"/>
    </source>
</evidence>
<dbReference type="PROSITE" id="PS50082">
    <property type="entry name" value="WD_REPEATS_2"/>
    <property type="match status" value="1"/>
</dbReference>
<dbReference type="PANTHER" id="PTHR17605:SF0">
    <property type="entry name" value="RIBOSOME BIOGENESIS PROTEIN BOP1"/>
    <property type="match status" value="1"/>
</dbReference>
<dbReference type="InterPro" id="IPR015943">
    <property type="entry name" value="WD40/YVTN_repeat-like_dom_sf"/>
</dbReference>
<comment type="similarity">
    <text evidence="7">Belongs to the WD repeat BOP1/ERB1 family.</text>
</comment>
<dbReference type="Proteomes" id="UP000682733">
    <property type="component" value="Unassembled WGS sequence"/>
</dbReference>
<dbReference type="EMBL" id="CAJOBC010000079">
    <property type="protein sequence ID" value="CAF3532504.1"/>
    <property type="molecule type" value="Genomic_DNA"/>
</dbReference>
<dbReference type="GO" id="GO:0000466">
    <property type="term" value="P:maturation of 5.8S rRNA from tricistronic rRNA transcript (SSU-rRNA, 5.8S rRNA, LSU-rRNA)"/>
    <property type="evidence" value="ECO:0007669"/>
    <property type="project" value="UniProtKB-UniRule"/>
</dbReference>
<dbReference type="Proteomes" id="UP000677228">
    <property type="component" value="Unassembled WGS sequence"/>
</dbReference>
<dbReference type="InterPro" id="IPR019775">
    <property type="entry name" value="WD40_repeat_CS"/>
</dbReference>
<comment type="caution">
    <text evidence="11">The sequence shown here is derived from an EMBL/GenBank/DDBJ whole genome shotgun (WGS) entry which is preliminary data.</text>
</comment>
<dbReference type="SMART" id="SM01035">
    <property type="entry name" value="BOP1NT"/>
    <property type="match status" value="1"/>
</dbReference>
<comment type="subcellular location">
    <subcellularLocation>
        <location evidence="7">Nucleus</location>
        <location evidence="7">Nucleolus</location>
    </subcellularLocation>
    <subcellularLocation>
        <location evidence="7">Nucleus</location>
        <location evidence="7">Nucleoplasm</location>
    </subcellularLocation>
</comment>
<dbReference type="PANTHER" id="PTHR17605">
    <property type="entry name" value="RIBOSOME BIOGENESIS PROTEIN BOP1 BLOCK OF PROLIFERATION 1 PROTEIN"/>
    <property type="match status" value="1"/>
</dbReference>
<dbReference type="OrthoDB" id="5571054at2759"/>
<feature type="domain" description="BOP1 N-terminal" evidence="10">
    <location>
        <begin position="58"/>
        <end position="325"/>
    </location>
</feature>